<feature type="transmembrane region" description="Helical" evidence="7">
    <location>
        <begin position="312"/>
        <end position="334"/>
    </location>
</feature>
<keyword evidence="9" id="KW-1185">Reference proteome</keyword>
<name>A0A8J3NKE4_9ACTN</name>
<dbReference type="PANTHER" id="PTHR23513">
    <property type="entry name" value="INTEGRAL MEMBRANE EFFLUX PROTEIN-RELATED"/>
    <property type="match status" value="1"/>
</dbReference>
<feature type="transmembrane region" description="Helical" evidence="7">
    <location>
        <begin position="257"/>
        <end position="279"/>
    </location>
</feature>
<dbReference type="SUPFAM" id="SSF103473">
    <property type="entry name" value="MFS general substrate transporter"/>
    <property type="match status" value="1"/>
</dbReference>
<feature type="transmembrane region" description="Helical" evidence="7">
    <location>
        <begin position="12"/>
        <end position="39"/>
    </location>
</feature>
<keyword evidence="5 7" id="KW-1133">Transmembrane helix</keyword>
<gene>
    <name evidence="8" type="ORF">Cba03nite_42670</name>
</gene>
<sequence length="425" mass="42605">MQSTFAALRHRGFRVWTGACLVSVVGTWMQVLGVNWYVLQETGSAARMGAAIMLQTLPVLVLGGLGGMLADRLPVRPLLIATQLAHAGLAAALALIAWSPSGGDLALVYAVSVLGGAVAALEGPVMGRFAATTVPQSALGNALSLGSLVSSLGRILGMSLGGVVVAAAGPAVLFGANALSFAAVVLAVLAIRPRDLHPLQAPAVDTAPKARGGALAYLLRQPMVLITLGLALVLGSLGRNYQVTMAAMSDGPLHAGAGGYAMLSTVFAAGTVVGGFLAARRPALGYRTLIGAGLVTSVLQVLAGLAPHTWSFALAMLPIAAGAVLIDTTVATRVQLDTRADMRGRVLAALAMTSSVAGAAGAPLLGLLSEQAGARTALVLAGVATVLASAAAGAAMARRAGLPLRGRQLRLTLRATLGRPVPATA</sequence>
<feature type="transmembrane region" description="Helical" evidence="7">
    <location>
        <begin position="377"/>
        <end position="397"/>
    </location>
</feature>
<evidence type="ECO:0000256" key="1">
    <source>
        <dbReference type="ARBA" id="ARBA00004651"/>
    </source>
</evidence>
<feature type="transmembrane region" description="Helical" evidence="7">
    <location>
        <begin position="105"/>
        <end position="126"/>
    </location>
</feature>
<comment type="caution">
    <text evidence="8">The sequence shown here is derived from an EMBL/GenBank/DDBJ whole genome shotgun (WGS) entry which is preliminary data.</text>
</comment>
<evidence type="ECO:0000313" key="9">
    <source>
        <dbReference type="Proteomes" id="UP000601223"/>
    </source>
</evidence>
<evidence type="ECO:0000256" key="7">
    <source>
        <dbReference type="SAM" id="Phobius"/>
    </source>
</evidence>
<dbReference type="CDD" id="cd06173">
    <property type="entry name" value="MFS_MefA_like"/>
    <property type="match status" value="1"/>
</dbReference>
<dbReference type="Gene3D" id="1.20.1250.20">
    <property type="entry name" value="MFS general substrate transporter like domains"/>
    <property type="match status" value="1"/>
</dbReference>
<feature type="transmembrane region" description="Helical" evidence="7">
    <location>
        <begin position="286"/>
        <end position="306"/>
    </location>
</feature>
<dbReference type="EMBL" id="BONF01000025">
    <property type="protein sequence ID" value="GIF82918.1"/>
    <property type="molecule type" value="Genomic_DNA"/>
</dbReference>
<proteinExistence type="predicted"/>
<keyword evidence="3" id="KW-1003">Cell membrane</keyword>
<dbReference type="PANTHER" id="PTHR23513:SF11">
    <property type="entry name" value="STAPHYLOFERRIN A TRANSPORTER"/>
    <property type="match status" value="1"/>
</dbReference>
<dbReference type="AlphaFoldDB" id="A0A8J3NKE4"/>
<evidence type="ECO:0000256" key="3">
    <source>
        <dbReference type="ARBA" id="ARBA00022475"/>
    </source>
</evidence>
<protein>
    <submittedName>
        <fullName evidence="8">MFS transporter</fullName>
    </submittedName>
</protein>
<dbReference type="RefSeq" id="WP_203748897.1">
    <property type="nucleotide sequence ID" value="NZ_BONF01000025.1"/>
</dbReference>
<keyword evidence="2" id="KW-0813">Transport</keyword>
<feature type="transmembrane region" description="Helical" evidence="7">
    <location>
        <begin position="138"/>
        <end position="157"/>
    </location>
</feature>
<keyword evidence="4 7" id="KW-0812">Transmembrane</keyword>
<evidence type="ECO:0000256" key="5">
    <source>
        <dbReference type="ARBA" id="ARBA00022989"/>
    </source>
</evidence>
<dbReference type="Pfam" id="PF05977">
    <property type="entry name" value="MFS_3"/>
    <property type="match status" value="1"/>
</dbReference>
<organism evidence="8 9">
    <name type="scientific">Catellatospora bangladeshensis</name>
    <dbReference type="NCBI Taxonomy" id="310355"/>
    <lineage>
        <taxon>Bacteria</taxon>
        <taxon>Bacillati</taxon>
        <taxon>Actinomycetota</taxon>
        <taxon>Actinomycetes</taxon>
        <taxon>Micromonosporales</taxon>
        <taxon>Micromonosporaceae</taxon>
        <taxon>Catellatospora</taxon>
    </lineage>
</organism>
<dbReference type="GO" id="GO:0005886">
    <property type="term" value="C:plasma membrane"/>
    <property type="evidence" value="ECO:0007669"/>
    <property type="project" value="UniProtKB-SubCell"/>
</dbReference>
<keyword evidence="6 7" id="KW-0472">Membrane</keyword>
<dbReference type="InterPro" id="IPR010290">
    <property type="entry name" value="TM_effector"/>
</dbReference>
<feature type="transmembrane region" description="Helical" evidence="7">
    <location>
        <begin position="45"/>
        <end position="66"/>
    </location>
</feature>
<feature type="transmembrane region" description="Helical" evidence="7">
    <location>
        <begin position="346"/>
        <end position="365"/>
    </location>
</feature>
<evidence type="ECO:0000313" key="8">
    <source>
        <dbReference type="EMBL" id="GIF82918.1"/>
    </source>
</evidence>
<feature type="transmembrane region" description="Helical" evidence="7">
    <location>
        <begin position="78"/>
        <end position="99"/>
    </location>
</feature>
<evidence type="ECO:0000256" key="2">
    <source>
        <dbReference type="ARBA" id="ARBA00022448"/>
    </source>
</evidence>
<accession>A0A8J3NKE4</accession>
<feature type="transmembrane region" description="Helical" evidence="7">
    <location>
        <begin position="163"/>
        <end position="191"/>
    </location>
</feature>
<reference evidence="8 9" key="1">
    <citation type="submission" date="2021-01" db="EMBL/GenBank/DDBJ databases">
        <title>Whole genome shotgun sequence of Catellatospora bangladeshensis NBRC 107357.</title>
        <authorList>
            <person name="Komaki H."/>
            <person name="Tamura T."/>
        </authorList>
    </citation>
    <scope>NUCLEOTIDE SEQUENCE [LARGE SCALE GENOMIC DNA]</scope>
    <source>
        <strain evidence="8 9">NBRC 107357</strain>
    </source>
</reference>
<feature type="transmembrane region" description="Helical" evidence="7">
    <location>
        <begin position="217"/>
        <end position="237"/>
    </location>
</feature>
<evidence type="ECO:0000256" key="4">
    <source>
        <dbReference type="ARBA" id="ARBA00022692"/>
    </source>
</evidence>
<comment type="subcellular location">
    <subcellularLocation>
        <location evidence="1">Cell membrane</location>
        <topology evidence="1">Multi-pass membrane protein</topology>
    </subcellularLocation>
</comment>
<dbReference type="InterPro" id="IPR036259">
    <property type="entry name" value="MFS_trans_sf"/>
</dbReference>
<dbReference type="Proteomes" id="UP000601223">
    <property type="component" value="Unassembled WGS sequence"/>
</dbReference>
<evidence type="ECO:0000256" key="6">
    <source>
        <dbReference type="ARBA" id="ARBA00023136"/>
    </source>
</evidence>